<reference evidence="3 4" key="1">
    <citation type="submission" date="2020-12" db="EMBL/GenBank/DDBJ databases">
        <title>Concerted genomic and epigenomic changes stabilize Arabidopsis allopolyploids.</title>
        <authorList>
            <person name="Chen Z."/>
        </authorList>
    </citation>
    <scope>NUCLEOTIDE SEQUENCE [LARGE SCALE GENOMIC DNA]</scope>
    <source>
        <strain evidence="3">Allo738</strain>
        <tissue evidence="3">Leaf</tissue>
    </source>
</reference>
<protein>
    <recommendedName>
        <fullName evidence="2">VIN3-like C-terminal domain-containing protein</fullName>
    </recommendedName>
</protein>
<name>A0A8T2AY90_9BRAS</name>
<dbReference type="InterPro" id="IPR044514">
    <property type="entry name" value="VIN3-like"/>
</dbReference>
<feature type="compositionally biased region" description="Basic residues" evidence="1">
    <location>
        <begin position="20"/>
        <end position="29"/>
    </location>
</feature>
<dbReference type="GO" id="GO:0040029">
    <property type="term" value="P:epigenetic regulation of gene expression"/>
    <property type="evidence" value="ECO:0007669"/>
    <property type="project" value="InterPro"/>
</dbReference>
<feature type="domain" description="VIN3-like C-terminal" evidence="2">
    <location>
        <begin position="122"/>
        <end position="191"/>
    </location>
</feature>
<gene>
    <name evidence="3" type="ORF">ISN45_Aa03g037920</name>
</gene>
<dbReference type="PANTHER" id="PTHR46286">
    <property type="entry name" value="VIN3-LIKE PROTEIN 2-RELATED"/>
    <property type="match status" value="1"/>
</dbReference>
<feature type="compositionally biased region" description="Polar residues" evidence="1">
    <location>
        <begin position="34"/>
        <end position="46"/>
    </location>
</feature>
<dbReference type="AlphaFoldDB" id="A0A8T2AY90"/>
<dbReference type="Pfam" id="PF23380">
    <property type="entry name" value="VIN3_C"/>
    <property type="match status" value="1"/>
</dbReference>
<dbReference type="Proteomes" id="UP000694240">
    <property type="component" value="Chromosome 8"/>
</dbReference>
<evidence type="ECO:0000256" key="1">
    <source>
        <dbReference type="SAM" id="MobiDB-lite"/>
    </source>
</evidence>
<feature type="compositionally biased region" description="Polar residues" evidence="1">
    <location>
        <begin position="1"/>
        <end position="14"/>
    </location>
</feature>
<feature type="region of interest" description="Disordered" evidence="1">
    <location>
        <begin position="1"/>
        <end position="78"/>
    </location>
</feature>
<evidence type="ECO:0000259" key="2">
    <source>
        <dbReference type="Pfam" id="PF23380"/>
    </source>
</evidence>
<feature type="region of interest" description="Disordered" evidence="1">
    <location>
        <begin position="96"/>
        <end position="115"/>
    </location>
</feature>
<comment type="caution">
    <text evidence="3">The sequence shown here is derived from an EMBL/GenBank/DDBJ whole genome shotgun (WGS) entry which is preliminary data.</text>
</comment>
<organism evidence="3 4">
    <name type="scientific">Arabidopsis thaliana x Arabidopsis arenosa</name>
    <dbReference type="NCBI Taxonomy" id="1240361"/>
    <lineage>
        <taxon>Eukaryota</taxon>
        <taxon>Viridiplantae</taxon>
        <taxon>Streptophyta</taxon>
        <taxon>Embryophyta</taxon>
        <taxon>Tracheophyta</taxon>
        <taxon>Spermatophyta</taxon>
        <taxon>Magnoliopsida</taxon>
        <taxon>eudicotyledons</taxon>
        <taxon>Gunneridae</taxon>
        <taxon>Pentapetalae</taxon>
        <taxon>rosids</taxon>
        <taxon>malvids</taxon>
        <taxon>Brassicales</taxon>
        <taxon>Brassicaceae</taxon>
        <taxon>Camelineae</taxon>
        <taxon>Arabidopsis</taxon>
    </lineage>
</organism>
<feature type="compositionally biased region" description="Polar residues" evidence="1">
    <location>
        <begin position="69"/>
        <end position="78"/>
    </location>
</feature>
<accession>A0A8T2AY90</accession>
<dbReference type="GO" id="GO:0010048">
    <property type="term" value="P:vernalization response"/>
    <property type="evidence" value="ECO:0007669"/>
    <property type="project" value="InterPro"/>
</dbReference>
<keyword evidence="4" id="KW-1185">Reference proteome</keyword>
<proteinExistence type="predicted"/>
<evidence type="ECO:0000313" key="4">
    <source>
        <dbReference type="Proteomes" id="UP000694240"/>
    </source>
</evidence>
<feature type="compositionally biased region" description="Basic and acidic residues" evidence="1">
    <location>
        <begin position="100"/>
        <end position="115"/>
    </location>
</feature>
<sequence>MASSFDGAASNSNLSDDKKKGRKNPKPRHLSSYGKPNNTSPVQPSETETESQGKRVCFKTDSDVRKMKQNTSSSRENQLVTKETVMENLPIVTPQFRSDQINDRQDKPEKVKKNPESYGLGLEQCVKIIRQLECSGNVESIFRQKFLTWFTLRATAQEINTVKTFMYAFKDESKALAEQLVDTFSDCIWRKGSAIGDGDGGGSNGVSCKKPRH</sequence>
<dbReference type="EMBL" id="JAEFBK010000008">
    <property type="protein sequence ID" value="KAG7579670.1"/>
    <property type="molecule type" value="Genomic_DNA"/>
</dbReference>
<dbReference type="PANTHER" id="PTHR46286:SF9">
    <property type="entry name" value="VIN3-LIKE PROTEIN 3"/>
    <property type="match status" value="1"/>
</dbReference>
<dbReference type="InterPro" id="IPR056990">
    <property type="entry name" value="VIN3-like_C"/>
</dbReference>
<evidence type="ECO:0000313" key="3">
    <source>
        <dbReference type="EMBL" id="KAG7579670.1"/>
    </source>
</evidence>